<evidence type="ECO:0000313" key="2">
    <source>
        <dbReference type="Proteomes" id="UP001060215"/>
    </source>
</evidence>
<evidence type="ECO:0000313" key="1">
    <source>
        <dbReference type="EMBL" id="KAI7998916.1"/>
    </source>
</evidence>
<proteinExistence type="predicted"/>
<comment type="caution">
    <text evidence="1">The sequence shown here is derived from an EMBL/GenBank/DDBJ whole genome shotgun (WGS) entry which is preliminary data.</text>
</comment>
<organism evidence="1 2">
    <name type="scientific">Camellia lanceoleosa</name>
    <dbReference type="NCBI Taxonomy" id="1840588"/>
    <lineage>
        <taxon>Eukaryota</taxon>
        <taxon>Viridiplantae</taxon>
        <taxon>Streptophyta</taxon>
        <taxon>Embryophyta</taxon>
        <taxon>Tracheophyta</taxon>
        <taxon>Spermatophyta</taxon>
        <taxon>Magnoliopsida</taxon>
        <taxon>eudicotyledons</taxon>
        <taxon>Gunneridae</taxon>
        <taxon>Pentapetalae</taxon>
        <taxon>asterids</taxon>
        <taxon>Ericales</taxon>
        <taxon>Theaceae</taxon>
        <taxon>Camellia</taxon>
    </lineage>
</organism>
<sequence length="137" mass="15505">MRVIGKLRLLKLKLNLLLLVVVLLFVVVVFGEESAVDIEDKSTVHTLVGEASITIAATSMAKVGSTDFFRKEKHVERVNGMVIQLEWNFRAGILMDAYFFRAEIAMIKVGFRDWLFADAAIVFTVLAFIIQLQFMHV</sequence>
<reference evidence="1 2" key="1">
    <citation type="journal article" date="2022" name="Plant J.">
        <title>Chromosome-level genome of Camellia lanceoleosa provides a valuable resource for understanding genome evolution and self-incompatibility.</title>
        <authorList>
            <person name="Gong W."/>
            <person name="Xiao S."/>
            <person name="Wang L."/>
            <person name="Liao Z."/>
            <person name="Chang Y."/>
            <person name="Mo W."/>
            <person name="Hu G."/>
            <person name="Li W."/>
            <person name="Zhao G."/>
            <person name="Zhu H."/>
            <person name="Hu X."/>
            <person name="Ji K."/>
            <person name="Xiang X."/>
            <person name="Song Q."/>
            <person name="Yuan D."/>
            <person name="Jin S."/>
            <person name="Zhang L."/>
        </authorList>
    </citation>
    <scope>NUCLEOTIDE SEQUENCE [LARGE SCALE GENOMIC DNA]</scope>
    <source>
        <strain evidence="1">SQ_2022a</strain>
    </source>
</reference>
<protein>
    <submittedName>
        <fullName evidence="1">Uncharacterized protein</fullName>
    </submittedName>
</protein>
<gene>
    <name evidence="1" type="ORF">LOK49_LG10G03016</name>
</gene>
<dbReference type="Proteomes" id="UP001060215">
    <property type="component" value="Chromosome 10"/>
</dbReference>
<dbReference type="EMBL" id="CM045767">
    <property type="protein sequence ID" value="KAI7998916.1"/>
    <property type="molecule type" value="Genomic_DNA"/>
</dbReference>
<name>A0ACC0GHL8_9ERIC</name>
<keyword evidence="2" id="KW-1185">Reference proteome</keyword>
<accession>A0ACC0GHL8</accession>